<keyword evidence="3" id="KW-1185">Reference proteome</keyword>
<name>Q2GF40_EHRS3</name>
<evidence type="ECO:0000256" key="1">
    <source>
        <dbReference type="SAM" id="MobiDB-lite"/>
    </source>
</evidence>
<dbReference type="Proteomes" id="UP000001942">
    <property type="component" value="Chromosome"/>
</dbReference>
<feature type="region of interest" description="Disordered" evidence="1">
    <location>
        <begin position="28"/>
        <end position="56"/>
    </location>
</feature>
<dbReference type="HOGENOM" id="CLU_3009662_0_0_5"/>
<evidence type="ECO:0000313" key="3">
    <source>
        <dbReference type="Proteomes" id="UP000001942"/>
    </source>
</evidence>
<proteinExistence type="predicted"/>
<sequence>MTTRAGKLSNNSTYAKCSTFNPENIDKRTETCSKRTRIHTTSQGGQPIIIDNEPPK</sequence>
<dbReference type="KEGG" id="nse:NSE_0013"/>
<dbReference type="EMBL" id="CP000237">
    <property type="protein sequence ID" value="ABD46326.1"/>
    <property type="molecule type" value="Genomic_DNA"/>
</dbReference>
<gene>
    <name evidence="2" type="ordered locus">NSE_0013</name>
</gene>
<protein>
    <submittedName>
        <fullName evidence="2">Uncharacterized protein</fullName>
    </submittedName>
</protein>
<reference evidence="2 3" key="1">
    <citation type="journal article" date="2006" name="PLoS Genet.">
        <title>Comparative genomics of emerging human ehrlichiosis agents.</title>
        <authorList>
            <person name="Dunning Hotopp J.C."/>
            <person name="Lin M."/>
            <person name="Madupu R."/>
            <person name="Crabtree J."/>
            <person name="Angiuoli S.V."/>
            <person name="Eisen J.A."/>
            <person name="Seshadri R."/>
            <person name="Ren Q."/>
            <person name="Wu M."/>
            <person name="Utterback T.R."/>
            <person name="Smith S."/>
            <person name="Lewis M."/>
            <person name="Khouri H."/>
            <person name="Zhang C."/>
            <person name="Niu H."/>
            <person name="Lin Q."/>
            <person name="Ohashi N."/>
            <person name="Zhi N."/>
            <person name="Nelson W."/>
            <person name="Brinkac L.M."/>
            <person name="Dodson R.J."/>
            <person name="Rosovitz M.J."/>
            <person name="Sundaram J."/>
            <person name="Daugherty S.C."/>
            <person name="Davidsen T."/>
            <person name="Durkin A.S."/>
            <person name="Gwinn M."/>
            <person name="Haft D.H."/>
            <person name="Selengut J.D."/>
            <person name="Sullivan S.A."/>
            <person name="Zafar N."/>
            <person name="Zhou L."/>
            <person name="Benahmed F."/>
            <person name="Forberger H."/>
            <person name="Halpin R."/>
            <person name="Mulligan S."/>
            <person name="Robinson J."/>
            <person name="White O."/>
            <person name="Rikihisa Y."/>
            <person name="Tettelin H."/>
        </authorList>
    </citation>
    <scope>NUCLEOTIDE SEQUENCE [LARGE SCALE GENOMIC DNA]</scope>
    <source>
        <strain evidence="3">ATCC VR-367 / Miyayama</strain>
    </source>
</reference>
<accession>Q2GF40</accession>
<organism evidence="2 3">
    <name type="scientific">Ehrlichia sennetsu (strain ATCC VR-367 / Miyayama)</name>
    <name type="common">Neorickettsia sennetsu</name>
    <dbReference type="NCBI Taxonomy" id="222891"/>
    <lineage>
        <taxon>Bacteria</taxon>
        <taxon>Pseudomonadati</taxon>
        <taxon>Pseudomonadota</taxon>
        <taxon>Alphaproteobacteria</taxon>
        <taxon>Rickettsiales</taxon>
        <taxon>Anaplasmataceae</taxon>
        <taxon>Ehrlichia</taxon>
    </lineage>
</organism>
<evidence type="ECO:0000313" key="2">
    <source>
        <dbReference type="EMBL" id="ABD46326.1"/>
    </source>
</evidence>
<dbReference type="AlphaFoldDB" id="Q2GF40"/>